<dbReference type="RefSeq" id="WP_129718857.1">
    <property type="nucleotide sequence ID" value="NZ_PRLK01000006.1"/>
</dbReference>
<organism evidence="2 3">
    <name type="scientific">Candidatus Nanogingivalis gingivitcus</name>
    <dbReference type="NCBI Taxonomy" id="2171992"/>
    <lineage>
        <taxon>Bacteria</taxon>
        <taxon>Candidatus Saccharimonadota</taxon>
        <taxon>Candidatus Nanosyncoccalia</taxon>
        <taxon>Candidatus Nanogingivales</taxon>
        <taxon>Candidatus Nanogingivalaceae</taxon>
        <taxon>Candidatus Nanogingivalis</taxon>
    </lineage>
</organism>
<sequence length="834" mass="93396">MTKNKIVILGSGLLCTIFVSFTMTLFNSNYASASVISGIKDDLRSLDGRTEASGHTLHWFTLPGKPIDRDSDAIEIPDNFNKVTVQLRTIAYTHKNSRYIPATSYSTNIRKGIGLYADRIKNIDFNAKDVGKGKIVEIGRRPAPGNFTTEAEYRRNYLTLELDIRGIGRSGEVVAMPIPIFSCYHTRGLFNLSGIDNGDEWEGQLIDGRARCNSSDYILKIKRLPTIPPPPASESSHAKTLISVNDNGNKKSIYDRNWSEQNLLAPVGKNLMFYHSVYDGVGYKDDTRSNWSWNTRLGAVNSGLEKTGRGTVVRQGNIHETLRNSRSNSSSMTIKPNQAGQTICDSINYRAEHFRYIYEYKERKENGEVVGYDLQKHEERNPESVDVHSTPRCAYVPYDYELKLCLASLSTTPQVYCGGSDIPTESNKEIPIDPNIENKGSTPTPSNTKWKITQWRVSEDNENIPVGKGGDDNNGKNTCQYYSEVFAGNIRDCKVTNEGEKSIPIGDSYFDSKKIVVPNNAKVGERYCIGLSVSPYSLKQNEDKAKQDSKIGKEWRHAAPICMLVVKKPKVQVWGNGIYTRGGIKTSTTVVSGKTLGSWVEYDAFSAKSIKGFKSESSYTTNNLTFTNNIHHLGNWGVWNSISTANYIENGVRAKFGRNSKNDPVNKVEVEEYRGNYTLNGLDGNNKPDGWTSVIYADNIKINGDIINKNPADNNITNIQQKIIIANNIYIDPRVKRIDAWLIAKNDLITCTENNASFKTKVSNKTCNNELKINAGVVAKNIHSWRTYGSENGMMEKPAEIYNQRADAYMWSYSKGSGDNHIVTTYTKELPVRY</sequence>
<reference evidence="2 3" key="1">
    <citation type="journal article" date="2018" name="bioRxiv">
        <title>Evidence of independent acquisition and adaption of ultra-small bacteria to human hosts across the highly diverse yet reduced genomes of the phylum Saccharibacteria.</title>
        <authorList>
            <person name="McLean J.S."/>
            <person name="Bor B."/>
            <person name="To T.T."/>
            <person name="Liu Q."/>
            <person name="Kearns K.A."/>
            <person name="Solden L.M."/>
            <person name="Wrighton K.C."/>
            <person name="He X."/>
            <person name="Shi W."/>
        </authorList>
    </citation>
    <scope>NUCLEOTIDE SEQUENCE [LARGE SCALE GENOMIC DNA]</scope>
    <source>
        <strain evidence="2 3">TM7_CMJM_G6_1_HOT_870</strain>
    </source>
</reference>
<evidence type="ECO:0000313" key="3">
    <source>
        <dbReference type="Proteomes" id="UP001190925"/>
    </source>
</evidence>
<protein>
    <submittedName>
        <fullName evidence="2">Uncharacterized protein</fullName>
    </submittedName>
</protein>
<comment type="caution">
    <text evidence="2">The sequence shown here is derived from an EMBL/GenBank/DDBJ whole genome shotgun (WGS) entry which is preliminary data.</text>
</comment>
<accession>A0ABY0FHS4</accession>
<proteinExistence type="predicted"/>
<keyword evidence="3" id="KW-1185">Reference proteome</keyword>
<evidence type="ECO:0000313" key="2">
    <source>
        <dbReference type="EMBL" id="RYC72528.1"/>
    </source>
</evidence>
<feature type="region of interest" description="Disordered" evidence="1">
    <location>
        <begin position="427"/>
        <end position="448"/>
    </location>
</feature>
<feature type="compositionally biased region" description="Polar residues" evidence="1">
    <location>
        <begin position="438"/>
        <end position="448"/>
    </location>
</feature>
<dbReference type="EMBL" id="PRLK01000006">
    <property type="protein sequence ID" value="RYC72528.1"/>
    <property type="molecule type" value="Genomic_DNA"/>
</dbReference>
<gene>
    <name evidence="2" type="ORF">G6CMJM_00455</name>
</gene>
<reference evidence="2 3" key="2">
    <citation type="journal article" date="2020" name="Cell Rep.">
        <title>Acquisition and Adaptation of Ultra-small Parasitic Reduced Genome Bacteria to Mammalian Hosts.</title>
        <authorList>
            <person name="McLean J.S."/>
            <person name="Bor B."/>
            <person name="Kerns K.A."/>
            <person name="Liu Q."/>
            <person name="To T.T."/>
            <person name="Solden L."/>
            <person name="Hendrickson E.L."/>
            <person name="Wrighton K."/>
            <person name="Shi W."/>
            <person name="He X."/>
        </authorList>
    </citation>
    <scope>NUCLEOTIDE SEQUENCE [LARGE SCALE GENOMIC DNA]</scope>
    <source>
        <strain evidence="2 3">TM7_CMJM_G6_1_HOT_870</strain>
    </source>
</reference>
<evidence type="ECO:0000256" key="1">
    <source>
        <dbReference type="SAM" id="MobiDB-lite"/>
    </source>
</evidence>
<name>A0ABY0FHS4_9BACT</name>
<dbReference type="Proteomes" id="UP001190925">
    <property type="component" value="Unassembled WGS sequence"/>
</dbReference>